<reference evidence="3" key="1">
    <citation type="journal article" date="2019" name="Int. J. Syst. Evol. Microbiol.">
        <title>The Global Catalogue of Microorganisms (GCM) 10K type strain sequencing project: providing services to taxonomists for standard genome sequencing and annotation.</title>
        <authorList>
            <consortium name="The Broad Institute Genomics Platform"/>
            <consortium name="The Broad Institute Genome Sequencing Center for Infectious Disease"/>
            <person name="Wu L."/>
            <person name="Ma J."/>
        </authorList>
    </citation>
    <scope>NUCLEOTIDE SEQUENCE [LARGE SCALE GENOMIC DNA]</scope>
    <source>
        <strain evidence="3">JCM 31319</strain>
    </source>
</reference>
<comment type="caution">
    <text evidence="2">The sequence shown here is derived from an EMBL/GenBank/DDBJ whole genome shotgun (WGS) entry which is preliminary data.</text>
</comment>
<dbReference type="RefSeq" id="WP_377522581.1">
    <property type="nucleotide sequence ID" value="NZ_JBHTLD010000010.1"/>
</dbReference>
<evidence type="ECO:0008006" key="4">
    <source>
        <dbReference type="Google" id="ProtNLM"/>
    </source>
</evidence>
<protein>
    <recommendedName>
        <fullName evidence="4">DUF839 domain-containing protein</fullName>
    </recommendedName>
</protein>
<keyword evidence="1" id="KW-0732">Signal</keyword>
<dbReference type="PROSITE" id="PS51257">
    <property type="entry name" value="PROKAR_LIPOPROTEIN"/>
    <property type="match status" value="1"/>
</dbReference>
<evidence type="ECO:0000313" key="2">
    <source>
        <dbReference type="EMBL" id="MFD1185015.1"/>
    </source>
</evidence>
<dbReference type="InterPro" id="IPR011048">
    <property type="entry name" value="Haem_d1_sf"/>
</dbReference>
<dbReference type="EMBL" id="JBHTLD010000010">
    <property type="protein sequence ID" value="MFD1185015.1"/>
    <property type="molecule type" value="Genomic_DNA"/>
</dbReference>
<feature type="signal peptide" evidence="1">
    <location>
        <begin position="1"/>
        <end position="22"/>
    </location>
</feature>
<keyword evidence="3" id="KW-1185">Reference proteome</keyword>
<feature type="chain" id="PRO_5047422859" description="DUF839 domain-containing protein" evidence="1">
    <location>
        <begin position="23"/>
        <end position="496"/>
    </location>
</feature>
<dbReference type="Proteomes" id="UP001597094">
    <property type="component" value="Unassembled WGS sequence"/>
</dbReference>
<gene>
    <name evidence="2" type="ORF">ACFQ2O_02270</name>
</gene>
<organism evidence="2 3">
    <name type="scientific">Pontibacter rugosus</name>
    <dbReference type="NCBI Taxonomy" id="1745966"/>
    <lineage>
        <taxon>Bacteria</taxon>
        <taxon>Pseudomonadati</taxon>
        <taxon>Bacteroidota</taxon>
        <taxon>Cytophagia</taxon>
        <taxon>Cytophagales</taxon>
        <taxon>Hymenobacteraceae</taxon>
        <taxon>Pontibacter</taxon>
    </lineage>
</organism>
<proteinExistence type="predicted"/>
<sequence>MKNLSTSKLSLALALASTIVVTGCNNDDKYTPERPIEFGLKDQSVNPALVKTLPGFNGIKVNTLISSDDKLEQSPNFIYGAQPDGGGMIKNPNGEGYIMITNHEYLRSVSRVFLDKKLKPVKGEYLVNGTGGMWRLCSATLATPEEHGFGPTFLTAGESGVESMIHAINPFGDIADRSRTDRTLPALGKASAENAVPLPKTAYPGKTVIFIGEDESNPANSMGQVNMYLSNSVGDMQNGKLYMLRRKDKNVVETDMQVGSSYDVEFVEYTDVKSSTGAQLAAQTIEKGAIQFARVEDLDYGKGRPDANRTLYFVATGVSPDKVNPAPGFTMWGRLYKLDLNPRSPLSGKLTPLIDGGIDPGNSIVNPDNVCVTENFAYIQEDGDSFYSANKHDGRIWQYNLRTKALKPMLEMNHRRDDPAFNAKYNSVGSNNLSSWEYGAMYDISDLIGLPGTFVVNLHPHTWRDEKYKDADGSGLFTSGSGLEGGQTVILTNVPR</sequence>
<accession>A0ABW3SNC2</accession>
<name>A0ABW3SNC2_9BACT</name>
<evidence type="ECO:0000256" key="1">
    <source>
        <dbReference type="SAM" id="SignalP"/>
    </source>
</evidence>
<evidence type="ECO:0000313" key="3">
    <source>
        <dbReference type="Proteomes" id="UP001597094"/>
    </source>
</evidence>
<dbReference type="SUPFAM" id="SSF51004">
    <property type="entry name" value="C-terminal (heme d1) domain of cytochrome cd1-nitrite reductase"/>
    <property type="match status" value="1"/>
</dbReference>